<dbReference type="SUPFAM" id="SSF46894">
    <property type="entry name" value="C-terminal effector domain of the bipartite response regulators"/>
    <property type="match status" value="1"/>
</dbReference>
<keyword evidence="5" id="KW-1185">Reference proteome</keyword>
<dbReference type="GO" id="GO:0006355">
    <property type="term" value="P:regulation of DNA-templated transcription"/>
    <property type="evidence" value="ECO:0007669"/>
    <property type="project" value="InterPro"/>
</dbReference>
<name>A0A919QXX7_9ACTN</name>
<dbReference type="PANTHER" id="PTHR35807">
    <property type="entry name" value="TRANSCRIPTIONAL REGULATOR REDD-RELATED"/>
    <property type="match status" value="1"/>
</dbReference>
<evidence type="ECO:0000313" key="4">
    <source>
        <dbReference type="EMBL" id="GII75873.1"/>
    </source>
</evidence>
<dbReference type="InterPro" id="IPR051677">
    <property type="entry name" value="AfsR-DnrI-RedD_regulator"/>
</dbReference>
<dbReference type="InterPro" id="IPR011990">
    <property type="entry name" value="TPR-like_helical_dom_sf"/>
</dbReference>
<comment type="caution">
    <text evidence="4">The sequence shown here is derived from an EMBL/GenBank/DDBJ whole genome shotgun (WGS) entry which is preliminary data.</text>
</comment>
<protein>
    <recommendedName>
        <fullName evidence="3">OmpR/PhoB-type domain-containing protein</fullName>
    </recommendedName>
</protein>
<dbReference type="GO" id="GO:0000160">
    <property type="term" value="P:phosphorelay signal transduction system"/>
    <property type="evidence" value="ECO:0007669"/>
    <property type="project" value="InterPro"/>
</dbReference>
<dbReference type="Gene3D" id="1.10.10.10">
    <property type="entry name" value="Winged helix-like DNA-binding domain superfamily/Winged helix DNA-binding domain"/>
    <property type="match status" value="1"/>
</dbReference>
<dbReference type="Gene3D" id="1.25.40.10">
    <property type="entry name" value="Tetratricopeptide repeat domain"/>
    <property type="match status" value="1"/>
</dbReference>
<evidence type="ECO:0000256" key="2">
    <source>
        <dbReference type="PROSITE-ProRule" id="PRU01091"/>
    </source>
</evidence>
<sequence length="237" mass="26042">MGTRFGVLGTLEVLRDGVPIAVSALKQRIALATLLLQANQHVSLDQLAERMWDGREAPEDARGAVQPHIGRLRRTLGDRSDERRLIRTRGEGYVLGIAAADLDVAVFLDLVARARRADAERSLGRHRDALAHAERARAVARDGSFHVLEGHALTALAKLRIAMRTPAEAVAQARRAVELYRRSGHRLGEVRALRVIGEAWYEQGRGDAARSHRREVLALFSAIGSPEAAEIRVLLGE</sequence>
<keyword evidence="1 2" id="KW-0238">DNA-binding</keyword>
<dbReference type="InterPro" id="IPR036388">
    <property type="entry name" value="WH-like_DNA-bd_sf"/>
</dbReference>
<dbReference type="SUPFAM" id="SSF48452">
    <property type="entry name" value="TPR-like"/>
    <property type="match status" value="1"/>
</dbReference>
<feature type="DNA-binding region" description="OmpR/PhoB-type" evidence="2">
    <location>
        <begin position="1"/>
        <end position="97"/>
    </location>
</feature>
<dbReference type="EMBL" id="BOOU01000012">
    <property type="protein sequence ID" value="GII75873.1"/>
    <property type="molecule type" value="Genomic_DNA"/>
</dbReference>
<reference evidence="4" key="1">
    <citation type="submission" date="2021-01" db="EMBL/GenBank/DDBJ databases">
        <title>Whole genome shotgun sequence of Sphaerisporangium rufum NBRC 109079.</title>
        <authorList>
            <person name="Komaki H."/>
            <person name="Tamura T."/>
        </authorList>
    </citation>
    <scope>NUCLEOTIDE SEQUENCE</scope>
    <source>
        <strain evidence="4">NBRC 109079</strain>
    </source>
</reference>
<feature type="domain" description="OmpR/PhoB-type" evidence="3">
    <location>
        <begin position="1"/>
        <end position="97"/>
    </location>
</feature>
<accession>A0A919QXX7</accession>
<dbReference type="InterPro" id="IPR016032">
    <property type="entry name" value="Sig_transdc_resp-reg_C-effctor"/>
</dbReference>
<dbReference type="PROSITE" id="PS51755">
    <property type="entry name" value="OMPR_PHOB"/>
    <property type="match status" value="1"/>
</dbReference>
<proteinExistence type="predicted"/>
<evidence type="ECO:0000259" key="3">
    <source>
        <dbReference type="PROSITE" id="PS51755"/>
    </source>
</evidence>
<evidence type="ECO:0000313" key="5">
    <source>
        <dbReference type="Proteomes" id="UP000655287"/>
    </source>
</evidence>
<organism evidence="4 5">
    <name type="scientific">Sphaerisporangium rufum</name>
    <dbReference type="NCBI Taxonomy" id="1381558"/>
    <lineage>
        <taxon>Bacteria</taxon>
        <taxon>Bacillati</taxon>
        <taxon>Actinomycetota</taxon>
        <taxon>Actinomycetes</taxon>
        <taxon>Streptosporangiales</taxon>
        <taxon>Streptosporangiaceae</taxon>
        <taxon>Sphaerisporangium</taxon>
    </lineage>
</organism>
<dbReference type="AlphaFoldDB" id="A0A919QXX7"/>
<evidence type="ECO:0000256" key="1">
    <source>
        <dbReference type="ARBA" id="ARBA00023125"/>
    </source>
</evidence>
<dbReference type="RefSeq" id="WP_203982511.1">
    <property type="nucleotide sequence ID" value="NZ_BOOU01000012.1"/>
</dbReference>
<dbReference type="InterPro" id="IPR001867">
    <property type="entry name" value="OmpR/PhoB-type_DNA-bd"/>
</dbReference>
<dbReference type="GO" id="GO:0003677">
    <property type="term" value="F:DNA binding"/>
    <property type="evidence" value="ECO:0007669"/>
    <property type="project" value="UniProtKB-UniRule"/>
</dbReference>
<dbReference type="Proteomes" id="UP000655287">
    <property type="component" value="Unassembled WGS sequence"/>
</dbReference>
<dbReference type="SMART" id="SM00862">
    <property type="entry name" value="Trans_reg_C"/>
    <property type="match status" value="1"/>
</dbReference>
<dbReference type="Pfam" id="PF00486">
    <property type="entry name" value="Trans_reg_C"/>
    <property type="match status" value="1"/>
</dbReference>
<dbReference type="PANTHER" id="PTHR35807:SF1">
    <property type="entry name" value="TRANSCRIPTIONAL REGULATOR REDD"/>
    <property type="match status" value="1"/>
</dbReference>
<gene>
    <name evidence="4" type="ORF">Sru01_08550</name>
</gene>